<evidence type="ECO:0000313" key="4">
    <source>
        <dbReference type="Proteomes" id="UP000231408"/>
    </source>
</evidence>
<dbReference type="Pfam" id="PF12146">
    <property type="entry name" value="Hydrolase_4"/>
    <property type="match status" value="1"/>
</dbReference>
<evidence type="ECO:0000256" key="1">
    <source>
        <dbReference type="ARBA" id="ARBA00022801"/>
    </source>
</evidence>
<dbReference type="AlphaFoldDB" id="A0A2G9ZPI7"/>
<reference evidence="3 4" key="1">
    <citation type="submission" date="2017-09" db="EMBL/GenBank/DDBJ databases">
        <title>Depth-based differentiation of microbial function through sediment-hosted aquifers and enrichment of novel symbionts in the deep terrestrial subsurface.</title>
        <authorList>
            <person name="Probst A.J."/>
            <person name="Ladd B."/>
            <person name="Jarett J.K."/>
            <person name="Geller-Mcgrath D.E."/>
            <person name="Sieber C.M."/>
            <person name="Emerson J.B."/>
            <person name="Anantharaman K."/>
            <person name="Thomas B.C."/>
            <person name="Malmstrom R."/>
            <person name="Stieglmeier M."/>
            <person name="Klingl A."/>
            <person name="Woyke T."/>
            <person name="Ryan C.M."/>
            <person name="Banfield J.F."/>
        </authorList>
    </citation>
    <scope>NUCLEOTIDE SEQUENCE [LARGE SCALE GENOMIC DNA]</scope>
    <source>
        <strain evidence="3">CG23_combo_of_CG06-09_8_20_14_all_41_10</strain>
    </source>
</reference>
<dbReference type="GO" id="GO:0004553">
    <property type="term" value="F:hydrolase activity, hydrolyzing O-glycosyl compounds"/>
    <property type="evidence" value="ECO:0007669"/>
    <property type="project" value="TreeGrafter"/>
</dbReference>
<evidence type="ECO:0000259" key="2">
    <source>
        <dbReference type="Pfam" id="PF12146"/>
    </source>
</evidence>
<proteinExistence type="predicted"/>
<keyword evidence="1" id="KW-0378">Hydrolase</keyword>
<feature type="domain" description="Serine aminopeptidase S33" evidence="2">
    <location>
        <begin position="42"/>
        <end position="159"/>
    </location>
</feature>
<gene>
    <name evidence="3" type="ORF">COX21_02565</name>
</gene>
<dbReference type="PANTHER" id="PTHR16138">
    <property type="entry name" value="MYCOPHENOLIC ACID ACYL-GLUCURONIDE ESTERASE, MITOCHONDRIAL"/>
    <property type="match status" value="1"/>
</dbReference>
<evidence type="ECO:0000313" key="3">
    <source>
        <dbReference type="EMBL" id="PIP34500.1"/>
    </source>
</evidence>
<dbReference type="Gene3D" id="3.40.50.1820">
    <property type="entry name" value="alpha/beta hydrolase"/>
    <property type="match status" value="1"/>
</dbReference>
<dbReference type="Proteomes" id="UP000231408">
    <property type="component" value="Unassembled WGS sequence"/>
</dbReference>
<dbReference type="InterPro" id="IPR052382">
    <property type="entry name" value="ABHD10_acyl-thioesterase"/>
</dbReference>
<dbReference type="EMBL" id="PCSE01000074">
    <property type="protein sequence ID" value="PIP34500.1"/>
    <property type="molecule type" value="Genomic_DNA"/>
</dbReference>
<dbReference type="InterPro" id="IPR022742">
    <property type="entry name" value="Hydrolase_4"/>
</dbReference>
<comment type="caution">
    <text evidence="3">The sequence shown here is derived from an EMBL/GenBank/DDBJ whole genome shotgun (WGS) entry which is preliminary data.</text>
</comment>
<organism evidence="3 4">
    <name type="scientific">Candidatus Falkowbacteria bacterium CG23_combo_of_CG06-09_8_20_14_all_41_10</name>
    <dbReference type="NCBI Taxonomy" id="1974571"/>
    <lineage>
        <taxon>Bacteria</taxon>
        <taxon>Candidatus Falkowiibacteriota</taxon>
    </lineage>
</organism>
<name>A0A2G9ZPI7_9BACT</name>
<protein>
    <recommendedName>
        <fullName evidence="2">Serine aminopeptidase S33 domain-containing protein</fullName>
    </recommendedName>
</protein>
<dbReference type="PANTHER" id="PTHR16138:SF7">
    <property type="entry name" value="PALMITOYL-PROTEIN THIOESTERASE ABHD10, MITOCHONDRIAL"/>
    <property type="match status" value="1"/>
</dbReference>
<accession>A0A2G9ZPI7</accession>
<sequence length="273" mass="31224">MTSKPMVLPCVASRINENMEKIFIKNRHNQNVSVLIEKADNQKGLAFVMHGLGGFKEQPHIENFAKAFRDNNYTVIRFDTTNTFGESDGNYSDATVTNYYEDLEDVISWSQTQAFYQEPFILCGHSLGAICSALYAENYPEKVRALAPISTVVSGQLSIEAHTREEMSDWEKTGWRTTIGYSSGITKRLKWAHMADRLKYDLLPKVNFLTMPVLLLVGEVDTSTPLSHQKILFDKLPGKRELQVIKNAPHTFRDEEHLREIYQIMDKWIKSLG</sequence>
<dbReference type="InterPro" id="IPR029058">
    <property type="entry name" value="AB_hydrolase_fold"/>
</dbReference>
<dbReference type="SUPFAM" id="SSF53474">
    <property type="entry name" value="alpha/beta-Hydrolases"/>
    <property type="match status" value="1"/>
</dbReference>